<accession>X8CJF8</accession>
<dbReference type="InterPro" id="IPR010093">
    <property type="entry name" value="SinI_DNA-bd"/>
</dbReference>
<dbReference type="InterPro" id="IPR041657">
    <property type="entry name" value="HTH_17"/>
</dbReference>
<comment type="caution">
    <text evidence="2">The sequence shown here is derived from an EMBL/GenBank/DDBJ whole genome shotgun (WGS) entry which is preliminary data.</text>
</comment>
<dbReference type="EMBL" id="JAOG01000002">
    <property type="protein sequence ID" value="EUA55390.1"/>
    <property type="molecule type" value="Genomic_DNA"/>
</dbReference>
<reference evidence="2 3" key="1">
    <citation type="submission" date="2013-12" db="EMBL/GenBank/DDBJ databases">
        <authorList>
            <person name="Zelazny A."/>
            <person name="Olivier K."/>
            <person name="Holland S."/>
            <person name="Lenaerts A."/>
            <person name="Ordway D."/>
            <person name="DeGroote M.A."/>
            <person name="Parker T."/>
            <person name="Sizemore C."/>
            <person name="Tallon L.J."/>
            <person name="Sadzewicz L.K."/>
            <person name="Sengamalay N."/>
            <person name="Fraser C.M."/>
            <person name="Hine E."/>
            <person name="Shefchek K.A."/>
            <person name="Das S.P."/>
            <person name="Tettelin H."/>
        </authorList>
    </citation>
    <scope>NUCLEOTIDE SEQUENCE [LARGE SCALE GENOMIC DNA]</scope>
    <source>
        <strain evidence="2 3">1956</strain>
    </source>
</reference>
<dbReference type="Pfam" id="PF12728">
    <property type="entry name" value="HTH_17"/>
    <property type="match status" value="1"/>
</dbReference>
<sequence length="69" mass="7761">METTTTKPREIFLNGNQAAEYLGVTRRTIGNMVSDGRLRAYRIRGGRDLRIRRSDLDNVLIPVDAAAID</sequence>
<dbReference type="NCBIfam" id="TIGR01764">
    <property type="entry name" value="excise"/>
    <property type="match status" value="1"/>
</dbReference>
<gene>
    <name evidence="2" type="ORF">I550_3545</name>
</gene>
<dbReference type="PATRIC" id="fig|1299331.3.peg.3455"/>
<organism evidence="2 3">
    <name type="scientific">Mycobacterium intracellulare 1956</name>
    <dbReference type="NCBI Taxonomy" id="1299331"/>
    <lineage>
        <taxon>Bacteria</taxon>
        <taxon>Bacillati</taxon>
        <taxon>Actinomycetota</taxon>
        <taxon>Actinomycetes</taxon>
        <taxon>Mycobacteriales</taxon>
        <taxon>Mycobacteriaceae</taxon>
        <taxon>Mycobacterium</taxon>
        <taxon>Mycobacterium avium complex (MAC)</taxon>
    </lineage>
</organism>
<name>X8CJF8_MYCIT</name>
<dbReference type="Proteomes" id="UP000020825">
    <property type="component" value="Unassembled WGS sequence"/>
</dbReference>
<proteinExistence type="predicted"/>
<dbReference type="GO" id="GO:0003677">
    <property type="term" value="F:DNA binding"/>
    <property type="evidence" value="ECO:0007669"/>
    <property type="project" value="InterPro"/>
</dbReference>
<dbReference type="SUPFAM" id="SSF46955">
    <property type="entry name" value="Putative DNA-binding domain"/>
    <property type="match status" value="1"/>
</dbReference>
<evidence type="ECO:0000259" key="1">
    <source>
        <dbReference type="Pfam" id="PF12728"/>
    </source>
</evidence>
<feature type="domain" description="Helix-turn-helix" evidence="1">
    <location>
        <begin position="13"/>
        <end position="57"/>
    </location>
</feature>
<dbReference type="AlphaFoldDB" id="X8CJF8"/>
<evidence type="ECO:0000313" key="3">
    <source>
        <dbReference type="Proteomes" id="UP000020825"/>
    </source>
</evidence>
<evidence type="ECO:0000313" key="2">
    <source>
        <dbReference type="EMBL" id="EUA55390.1"/>
    </source>
</evidence>
<protein>
    <submittedName>
        <fullName evidence="2">DNA binding, excisionase family domain protein</fullName>
    </submittedName>
</protein>
<dbReference type="InterPro" id="IPR009061">
    <property type="entry name" value="DNA-bd_dom_put_sf"/>
</dbReference>